<name>A0ABX3FUN4_9ACTN</name>
<accession>A0ABX3FUN4</accession>
<evidence type="ECO:0000313" key="1">
    <source>
        <dbReference type="EMBL" id="OLZ43874.1"/>
    </source>
</evidence>
<proteinExistence type="predicted"/>
<gene>
    <name evidence="1" type="ORF">AVW11_35100</name>
</gene>
<evidence type="ECO:0000313" key="2">
    <source>
        <dbReference type="Proteomes" id="UP000187151"/>
    </source>
</evidence>
<sequence length="115" mass="13164">MTIWFRAHYEDEDLWQYFEADGEGWAVRQVEIRGVDSRPVTAASLKEVLHLRDHCDRAAMSRYEQQYGVLADGRVFDGWEDELEADELSVEEFEQVWARARQALGGQADVAGLGS</sequence>
<reference evidence="1 2" key="1">
    <citation type="submission" date="2016-01" db="EMBL/GenBank/DDBJ databases">
        <title>Streptomyces amritsarensis strain MTCC 11845 genome sequencing and assembly.</title>
        <authorList>
            <person name="Sharma D."/>
            <person name="Nair G.R."/>
            <person name="Kaur G."/>
            <person name="Manhas R.K."/>
            <person name="Mayilraj S."/>
        </authorList>
    </citation>
    <scope>NUCLEOTIDE SEQUENCE [LARGE SCALE GENOMIC DNA]</scope>
    <source>
        <strain evidence="1 2">MTCC 11845</strain>
    </source>
</reference>
<protein>
    <submittedName>
        <fullName evidence="1">Uncharacterized protein</fullName>
    </submittedName>
</protein>
<dbReference type="EMBL" id="MQUR01000177">
    <property type="protein sequence ID" value="OLZ43874.1"/>
    <property type="molecule type" value="Genomic_DNA"/>
</dbReference>
<dbReference type="Proteomes" id="UP000187151">
    <property type="component" value="Unassembled WGS sequence"/>
</dbReference>
<dbReference type="RefSeq" id="WP_030856122.1">
    <property type="nucleotide sequence ID" value="NZ_MQUR01000177.1"/>
</dbReference>
<keyword evidence="2" id="KW-1185">Reference proteome</keyword>
<comment type="caution">
    <text evidence="1">The sequence shown here is derived from an EMBL/GenBank/DDBJ whole genome shotgun (WGS) entry which is preliminary data.</text>
</comment>
<organism evidence="1 2">
    <name type="scientific">Streptomyces amritsarensis</name>
    <dbReference type="NCBI Taxonomy" id="681158"/>
    <lineage>
        <taxon>Bacteria</taxon>
        <taxon>Bacillati</taxon>
        <taxon>Actinomycetota</taxon>
        <taxon>Actinomycetes</taxon>
        <taxon>Kitasatosporales</taxon>
        <taxon>Streptomycetaceae</taxon>
        <taxon>Streptomyces</taxon>
    </lineage>
</organism>